<evidence type="ECO:0000259" key="13">
    <source>
        <dbReference type="SMART" id="SM00382"/>
    </source>
</evidence>
<dbReference type="InterPro" id="IPR027417">
    <property type="entry name" value="P-loop_NTPase"/>
</dbReference>
<evidence type="ECO:0000313" key="15">
    <source>
        <dbReference type="Proteomes" id="UP000231252"/>
    </source>
</evidence>
<dbReference type="AlphaFoldDB" id="A0A2H0XCX8"/>
<dbReference type="NCBIfam" id="TIGR02397">
    <property type="entry name" value="dnaX_nterm"/>
    <property type="match status" value="1"/>
</dbReference>
<protein>
    <recommendedName>
        <fullName evidence="11">DNA polymerase III subunit gamma/tau</fullName>
        <ecNumber evidence="11">2.7.7.7</ecNumber>
    </recommendedName>
</protein>
<dbReference type="InterPro" id="IPR022754">
    <property type="entry name" value="DNA_pol_III_gamma-3"/>
</dbReference>
<dbReference type="EMBL" id="PEYU01000002">
    <property type="protein sequence ID" value="PIS22786.1"/>
    <property type="molecule type" value="Genomic_DNA"/>
</dbReference>
<dbReference type="SUPFAM" id="SSF52540">
    <property type="entry name" value="P-loop containing nucleoside triphosphate hydrolases"/>
    <property type="match status" value="1"/>
</dbReference>
<dbReference type="GO" id="GO:0046872">
    <property type="term" value="F:metal ion binding"/>
    <property type="evidence" value="ECO:0007669"/>
    <property type="project" value="UniProtKB-KW"/>
</dbReference>
<dbReference type="GO" id="GO:0009360">
    <property type="term" value="C:DNA polymerase III complex"/>
    <property type="evidence" value="ECO:0007669"/>
    <property type="project" value="InterPro"/>
</dbReference>
<dbReference type="InterPro" id="IPR008921">
    <property type="entry name" value="DNA_pol3_clamp-load_cplx_C"/>
</dbReference>
<dbReference type="GO" id="GO:0005524">
    <property type="term" value="F:ATP binding"/>
    <property type="evidence" value="ECO:0007669"/>
    <property type="project" value="UniProtKB-KW"/>
</dbReference>
<evidence type="ECO:0000256" key="8">
    <source>
        <dbReference type="ARBA" id="ARBA00022840"/>
    </source>
</evidence>
<dbReference type="InterPro" id="IPR050238">
    <property type="entry name" value="DNA_Rep/Repair_Clamp_Loader"/>
</dbReference>
<keyword evidence="7" id="KW-0862">Zinc</keyword>
<dbReference type="InterPro" id="IPR001270">
    <property type="entry name" value="ClpA/B"/>
</dbReference>
<dbReference type="Pfam" id="PF12169">
    <property type="entry name" value="DNA_pol3_gamma3"/>
    <property type="match status" value="1"/>
</dbReference>
<dbReference type="PANTHER" id="PTHR11669:SF0">
    <property type="entry name" value="PROTEIN STICHEL-LIKE 2"/>
    <property type="match status" value="1"/>
</dbReference>
<dbReference type="Proteomes" id="UP000231252">
    <property type="component" value="Unassembled WGS sequence"/>
</dbReference>
<comment type="caution">
    <text evidence="14">The sequence shown here is derived from an EMBL/GenBank/DDBJ whole genome shotgun (WGS) entry which is preliminary data.</text>
</comment>
<dbReference type="Gene3D" id="3.40.50.300">
    <property type="entry name" value="P-loop containing nucleotide triphosphate hydrolases"/>
    <property type="match status" value="1"/>
</dbReference>
<evidence type="ECO:0000256" key="10">
    <source>
        <dbReference type="ARBA" id="ARBA00049244"/>
    </source>
</evidence>
<dbReference type="EC" id="2.7.7.7" evidence="11"/>
<evidence type="ECO:0000256" key="5">
    <source>
        <dbReference type="ARBA" id="ARBA00022723"/>
    </source>
</evidence>
<evidence type="ECO:0000313" key="14">
    <source>
        <dbReference type="EMBL" id="PIS22786.1"/>
    </source>
</evidence>
<dbReference type="GO" id="GO:0006261">
    <property type="term" value="P:DNA-templated DNA replication"/>
    <property type="evidence" value="ECO:0007669"/>
    <property type="project" value="TreeGrafter"/>
</dbReference>
<evidence type="ECO:0000256" key="2">
    <source>
        <dbReference type="ARBA" id="ARBA00022679"/>
    </source>
</evidence>
<dbReference type="GO" id="GO:0003677">
    <property type="term" value="F:DNA binding"/>
    <property type="evidence" value="ECO:0007669"/>
    <property type="project" value="InterPro"/>
</dbReference>
<keyword evidence="5" id="KW-0479">Metal-binding</keyword>
<dbReference type="GO" id="GO:0003887">
    <property type="term" value="F:DNA-directed DNA polymerase activity"/>
    <property type="evidence" value="ECO:0007669"/>
    <property type="project" value="UniProtKB-KW"/>
</dbReference>
<sequence>MYYTKYRPQTFKEIQRPNDIADALMQQIKTDKTVHAYLFTGPRGIGKTTVARLLAKGLSCINLSKEGDVCGKCAFCLAVQNGNLIDLIEIDAASNRGIDDIRDLKEKVRLLPVEGKKKIYIIDEVHMLTNEAFNALLKTLEEPPKHAVFILCTTEFHKVPETIKSRCQVFKFKRPTRGQIVEKLKRIADLEVGGEKLALAELEKVAVMAGGAFRDAETILQQLIEAGVGDAKLNAPDSIHQFLNSLSVNNATEALQIINTNFDDGVDLAVWTDGLIRYLRDLLYLKMGFSDDYFSLDSGSLSERKTLAVGLTKDWLVKAVEVFNITLNDLKSYSIPQLALEIAVVKLIDSGDEKKPNGDSPKTGIAPKPLKILQPTPERETSEEVSPKDNSSTVIISAVQERWREIVAQVSKINSSVGALLKSSKPISVEGSTVLLEVSYKFYKERLESSANLKIVEKVLDEVLNCHSTIKCVVCPRGGDLTDMNVRIPQNIVITSKTSVVEVFDGGLPL</sequence>
<feature type="compositionally biased region" description="Basic and acidic residues" evidence="12">
    <location>
        <begin position="377"/>
        <end position="387"/>
    </location>
</feature>
<keyword evidence="9 11" id="KW-0239">DNA-directed DNA polymerase</keyword>
<evidence type="ECO:0000256" key="1">
    <source>
        <dbReference type="ARBA" id="ARBA00006360"/>
    </source>
</evidence>
<keyword evidence="8 11" id="KW-0067">ATP-binding</keyword>
<evidence type="ECO:0000256" key="7">
    <source>
        <dbReference type="ARBA" id="ARBA00022833"/>
    </source>
</evidence>
<dbReference type="SUPFAM" id="SSF48019">
    <property type="entry name" value="post-AAA+ oligomerization domain-like"/>
    <property type="match status" value="1"/>
</dbReference>
<dbReference type="Pfam" id="PF13177">
    <property type="entry name" value="DNA_pol3_delta2"/>
    <property type="match status" value="1"/>
</dbReference>
<name>A0A2H0XCX8_UNCKA</name>
<feature type="region of interest" description="Disordered" evidence="12">
    <location>
        <begin position="353"/>
        <end position="389"/>
    </location>
</feature>
<dbReference type="InterPro" id="IPR012763">
    <property type="entry name" value="DNA_pol_III_sug/sutau_N"/>
</dbReference>
<dbReference type="SMART" id="SM00382">
    <property type="entry name" value="AAA"/>
    <property type="match status" value="1"/>
</dbReference>
<comment type="similarity">
    <text evidence="1 11">Belongs to the DnaX/STICHEL family.</text>
</comment>
<dbReference type="Gene3D" id="1.20.272.10">
    <property type="match status" value="1"/>
</dbReference>
<evidence type="ECO:0000256" key="3">
    <source>
        <dbReference type="ARBA" id="ARBA00022695"/>
    </source>
</evidence>
<evidence type="ECO:0000256" key="4">
    <source>
        <dbReference type="ARBA" id="ARBA00022705"/>
    </source>
</evidence>
<comment type="subunit">
    <text evidence="11">DNA polymerase III contains a core (composed of alpha, epsilon and theta chains) that associates with a tau subunit. This core dimerizes to form the POLIII' complex. PolIII' associates with the gamma complex (composed of gamma, delta, delta', psi and chi chains) and with the beta chain to form the complete DNA polymerase III complex.</text>
</comment>
<keyword evidence="4 11" id="KW-0235">DNA replication</keyword>
<keyword evidence="3 11" id="KW-0548">Nucleotidyltransferase</keyword>
<accession>A0A2H0XCX8</accession>
<reference evidence="15" key="1">
    <citation type="submission" date="2017-09" db="EMBL/GenBank/DDBJ databases">
        <title>Depth-based differentiation of microbial function through sediment-hosted aquifers and enrichment of novel symbionts in the deep terrestrial subsurface.</title>
        <authorList>
            <person name="Probst A.J."/>
            <person name="Ladd B."/>
            <person name="Jarett J.K."/>
            <person name="Geller-Mcgrath D.E."/>
            <person name="Sieber C.M.K."/>
            <person name="Emerson J.B."/>
            <person name="Anantharaman K."/>
            <person name="Thomas B.C."/>
            <person name="Malmstrom R."/>
            <person name="Stieglmeier M."/>
            <person name="Klingl A."/>
            <person name="Woyke T."/>
            <person name="Ryan C.M."/>
            <person name="Banfield J.F."/>
        </authorList>
    </citation>
    <scope>NUCLEOTIDE SEQUENCE [LARGE SCALE GENOMIC DNA]</scope>
</reference>
<organism evidence="14 15">
    <name type="scientific">candidate division WWE3 bacterium CG08_land_8_20_14_0_20_41_10</name>
    <dbReference type="NCBI Taxonomy" id="1975085"/>
    <lineage>
        <taxon>Bacteria</taxon>
        <taxon>Katanobacteria</taxon>
    </lineage>
</organism>
<evidence type="ECO:0000256" key="11">
    <source>
        <dbReference type="RuleBase" id="RU364063"/>
    </source>
</evidence>
<comment type="catalytic activity">
    <reaction evidence="10 11">
        <text>DNA(n) + a 2'-deoxyribonucleoside 5'-triphosphate = DNA(n+1) + diphosphate</text>
        <dbReference type="Rhea" id="RHEA:22508"/>
        <dbReference type="Rhea" id="RHEA-COMP:17339"/>
        <dbReference type="Rhea" id="RHEA-COMP:17340"/>
        <dbReference type="ChEBI" id="CHEBI:33019"/>
        <dbReference type="ChEBI" id="CHEBI:61560"/>
        <dbReference type="ChEBI" id="CHEBI:173112"/>
        <dbReference type="EC" id="2.7.7.7"/>
    </reaction>
</comment>
<dbReference type="InterPro" id="IPR003593">
    <property type="entry name" value="AAA+_ATPase"/>
</dbReference>
<evidence type="ECO:0000256" key="12">
    <source>
        <dbReference type="SAM" id="MobiDB-lite"/>
    </source>
</evidence>
<keyword evidence="6 11" id="KW-0547">Nucleotide-binding</keyword>
<feature type="domain" description="AAA+ ATPase" evidence="13">
    <location>
        <begin position="33"/>
        <end position="176"/>
    </location>
</feature>
<comment type="function">
    <text evidence="11">DNA polymerase III is a complex, multichain enzyme responsible for most of the replicative synthesis in bacteria. This DNA polymerase also exhibits 3' to 5' exonuclease activity.</text>
</comment>
<dbReference type="PANTHER" id="PTHR11669">
    <property type="entry name" value="REPLICATION FACTOR C / DNA POLYMERASE III GAMMA-TAU SUBUNIT"/>
    <property type="match status" value="1"/>
</dbReference>
<evidence type="ECO:0000256" key="9">
    <source>
        <dbReference type="ARBA" id="ARBA00022932"/>
    </source>
</evidence>
<evidence type="ECO:0000256" key="6">
    <source>
        <dbReference type="ARBA" id="ARBA00022741"/>
    </source>
</evidence>
<keyword evidence="2 11" id="KW-0808">Transferase</keyword>
<dbReference type="FunFam" id="3.40.50.300:FF:000014">
    <property type="entry name" value="DNA polymerase III subunit gamma/tau"/>
    <property type="match status" value="1"/>
</dbReference>
<dbReference type="PRINTS" id="PR00300">
    <property type="entry name" value="CLPPROTEASEA"/>
</dbReference>
<gene>
    <name evidence="11 14" type="primary">dnaX</name>
    <name evidence="14" type="ORF">COT50_00205</name>
</gene>
<dbReference type="CDD" id="cd00009">
    <property type="entry name" value="AAA"/>
    <property type="match status" value="1"/>
</dbReference>
<dbReference type="Gene3D" id="1.10.8.60">
    <property type="match status" value="1"/>
</dbReference>
<proteinExistence type="inferred from homology"/>